<dbReference type="GeneID" id="36573745"/>
<dbReference type="Proteomes" id="UP000241818">
    <property type="component" value="Unassembled WGS sequence"/>
</dbReference>
<evidence type="ECO:0000256" key="1">
    <source>
        <dbReference type="PROSITE-ProRule" id="PRU00723"/>
    </source>
</evidence>
<dbReference type="RefSeq" id="XP_024720808.1">
    <property type="nucleotide sequence ID" value="XM_024865664.1"/>
</dbReference>
<accession>A0A2T3B1L8</accession>
<dbReference type="InterPro" id="IPR000571">
    <property type="entry name" value="Znf_CCCH"/>
</dbReference>
<feature type="region of interest" description="Disordered" evidence="2">
    <location>
        <begin position="22"/>
        <end position="51"/>
    </location>
</feature>
<evidence type="ECO:0000256" key="2">
    <source>
        <dbReference type="SAM" id="MobiDB-lite"/>
    </source>
</evidence>
<protein>
    <recommendedName>
        <fullName evidence="3">C3H1-type domain-containing protein</fullName>
    </recommendedName>
</protein>
<keyword evidence="1" id="KW-0479">Metal-binding</keyword>
<name>A0A2T3B1L8_AMORE</name>
<keyword evidence="1" id="KW-0863">Zinc-finger</keyword>
<feature type="zinc finger region" description="C3H1-type" evidence="1">
    <location>
        <begin position="56"/>
        <end position="83"/>
    </location>
</feature>
<keyword evidence="1" id="KW-0862">Zinc</keyword>
<proteinExistence type="predicted"/>
<dbReference type="GO" id="GO:0008270">
    <property type="term" value="F:zinc ion binding"/>
    <property type="evidence" value="ECO:0007669"/>
    <property type="project" value="UniProtKB-KW"/>
</dbReference>
<evidence type="ECO:0000313" key="4">
    <source>
        <dbReference type="EMBL" id="PSS18456.1"/>
    </source>
</evidence>
<organism evidence="4 5">
    <name type="scientific">Amorphotheca resinae ATCC 22711</name>
    <dbReference type="NCBI Taxonomy" id="857342"/>
    <lineage>
        <taxon>Eukaryota</taxon>
        <taxon>Fungi</taxon>
        <taxon>Dikarya</taxon>
        <taxon>Ascomycota</taxon>
        <taxon>Pezizomycotina</taxon>
        <taxon>Leotiomycetes</taxon>
        <taxon>Helotiales</taxon>
        <taxon>Amorphothecaceae</taxon>
        <taxon>Amorphotheca</taxon>
    </lineage>
</organism>
<gene>
    <name evidence="4" type="ORF">M430DRAFT_275972</name>
</gene>
<keyword evidence="5" id="KW-1185">Reference proteome</keyword>
<dbReference type="Pfam" id="PF20150">
    <property type="entry name" value="2EXR"/>
    <property type="match status" value="1"/>
</dbReference>
<dbReference type="OrthoDB" id="3564848at2759"/>
<reference evidence="4 5" key="1">
    <citation type="journal article" date="2018" name="New Phytol.">
        <title>Comparative genomics and transcriptomics depict ericoid mycorrhizal fungi as versatile saprotrophs and plant mutualists.</title>
        <authorList>
            <person name="Martino E."/>
            <person name="Morin E."/>
            <person name="Grelet G.A."/>
            <person name="Kuo A."/>
            <person name="Kohler A."/>
            <person name="Daghino S."/>
            <person name="Barry K.W."/>
            <person name="Cichocki N."/>
            <person name="Clum A."/>
            <person name="Dockter R.B."/>
            <person name="Hainaut M."/>
            <person name="Kuo R.C."/>
            <person name="LaButti K."/>
            <person name="Lindahl B.D."/>
            <person name="Lindquist E.A."/>
            <person name="Lipzen A."/>
            <person name="Khouja H.R."/>
            <person name="Magnuson J."/>
            <person name="Murat C."/>
            <person name="Ohm R.A."/>
            <person name="Singer S.W."/>
            <person name="Spatafora J.W."/>
            <person name="Wang M."/>
            <person name="Veneault-Fourrey C."/>
            <person name="Henrissat B."/>
            <person name="Grigoriev I.V."/>
            <person name="Martin F.M."/>
            <person name="Perotto S."/>
        </authorList>
    </citation>
    <scope>NUCLEOTIDE SEQUENCE [LARGE SCALE GENOMIC DNA]</scope>
    <source>
        <strain evidence="4 5">ATCC 22711</strain>
    </source>
</reference>
<sequence>MSSSTTISTTMTTIMTNLVSGDSASSAMSDKHPNSSIKPYPILDRPGISKTRPDPGLPKGICWDFCQGHCNYGAVCYYKHDVAIQKAYIEKKVAEARAKQRSNHNTATIKFNSSLSANAKVHAGAKQTTQPTLEISAKNHIQGQRLGLPATPDEHEMIINYDWNHQLTPPTTPYSKASRPPWDTLYAVQAARNVIQVDRPSLNTVQPVTQAAEIGNKTVQKQLAIATPAPEAGPASRIDRPSGDTRPQLTQAVDKVRPHSSITLYAGQTAETTTKVIQKQSAAPILASEIGQPTSAYQKNAVAQVHRPAWDILYPVAQGIDSITKASPQSCDTLHPVQTETNKVVQEESALPTATIATPQPATTHQKSSATQARSAWDTLYPAAQDVEIATKASPQSRDTLYLVRAVETFAKVCQKEPALPTETLVTPQPATAHHSSVATQGRSSWDTLYPVAQNIEISTKADPQSFDALLRVGTVEIVTKAQKQYAPPIAILAAPQPPDTRQKNFATRGRPAWDTLHKVGAVEIVTKVIPKQCAVPITALATRRPVNTYQQSATTQGQPAWDTLQRVGTVEATSKVIRKQYAAPTEGDRSAWNTVYQGETVKTTTKVIRKQFAATIAVPAAPQATIPYQKSIRVQLAEAYKEDLLSGRIPDRLKKTEHAELERMIAEQYWQAPLPGTNNPPASTTTSAAPSWNSGETDYLVWAKRNLTDPAAIRLARTYGKEFESSTAPVQLYRELRKRTPPHTSFTSFSLLPYEIRQQIWEYALDTEETDVRLVWDYQMRNGHHTRTRLANASPPPRLLLVNHELRSLALKHTYERTFSTRHSAATTYFDFSKDRLFLHTSSAAELPHMLRYIRTRDAERLRSLAIPLRDLLKSNERRGLAQILCRFRNLERLDLVCGDGLEDMACGGAGDEKLAEKIQKWLASVWKIRHAPESGPEVHMYLIPAIMAHCLRIDNLMY</sequence>
<dbReference type="STRING" id="857342.A0A2T3B1L8"/>
<dbReference type="PANTHER" id="PTHR35910">
    <property type="entry name" value="2EXR DOMAIN-CONTAINING PROTEIN"/>
    <property type="match status" value="1"/>
</dbReference>
<dbReference type="PANTHER" id="PTHR35910:SF6">
    <property type="entry name" value="2EXR DOMAIN-CONTAINING PROTEIN"/>
    <property type="match status" value="1"/>
</dbReference>
<dbReference type="InParanoid" id="A0A2T3B1L8"/>
<evidence type="ECO:0000313" key="5">
    <source>
        <dbReference type="Proteomes" id="UP000241818"/>
    </source>
</evidence>
<dbReference type="PROSITE" id="PS50103">
    <property type="entry name" value="ZF_C3H1"/>
    <property type="match status" value="1"/>
</dbReference>
<evidence type="ECO:0000259" key="3">
    <source>
        <dbReference type="PROSITE" id="PS50103"/>
    </source>
</evidence>
<feature type="domain" description="C3H1-type" evidence="3">
    <location>
        <begin position="56"/>
        <end position="83"/>
    </location>
</feature>
<dbReference type="EMBL" id="KZ679011">
    <property type="protein sequence ID" value="PSS18456.1"/>
    <property type="molecule type" value="Genomic_DNA"/>
</dbReference>
<dbReference type="InterPro" id="IPR045518">
    <property type="entry name" value="2EXR"/>
</dbReference>
<dbReference type="AlphaFoldDB" id="A0A2T3B1L8"/>